<sequence length="117" mass="12898">MIVKPDALQFRPHFLDRGFYAVLAHGFSACPRLVCQRPECNGAAFCYRCRGPWNPPSNDLTDPDVECGHVCFRNRNTNPPEGVFVWERLRHIFGLTNTTGATVSAADDPSAAAYGAV</sequence>
<dbReference type="EMBL" id="UYRU01094500">
    <property type="protein sequence ID" value="VDN39064.1"/>
    <property type="molecule type" value="Genomic_DNA"/>
</dbReference>
<dbReference type="Proteomes" id="UP000281553">
    <property type="component" value="Unassembled WGS sequence"/>
</dbReference>
<protein>
    <recommendedName>
        <fullName evidence="3">RBR-type E3 ubiquitin transferase</fullName>
    </recommendedName>
</protein>
<dbReference type="AlphaFoldDB" id="A0A3P7N8Y9"/>
<keyword evidence="2" id="KW-1185">Reference proteome</keyword>
<organism evidence="1 2">
    <name type="scientific">Dibothriocephalus latus</name>
    <name type="common">Fish tapeworm</name>
    <name type="synonym">Diphyllobothrium latum</name>
    <dbReference type="NCBI Taxonomy" id="60516"/>
    <lineage>
        <taxon>Eukaryota</taxon>
        <taxon>Metazoa</taxon>
        <taxon>Spiralia</taxon>
        <taxon>Lophotrochozoa</taxon>
        <taxon>Platyhelminthes</taxon>
        <taxon>Cestoda</taxon>
        <taxon>Eucestoda</taxon>
        <taxon>Diphyllobothriidea</taxon>
        <taxon>Diphyllobothriidae</taxon>
        <taxon>Dibothriocephalus</taxon>
    </lineage>
</organism>
<dbReference type="OrthoDB" id="1431934at2759"/>
<evidence type="ECO:0000313" key="2">
    <source>
        <dbReference type="Proteomes" id="UP000281553"/>
    </source>
</evidence>
<feature type="non-terminal residue" evidence="1">
    <location>
        <position position="117"/>
    </location>
</feature>
<proteinExistence type="predicted"/>
<evidence type="ECO:0000313" key="1">
    <source>
        <dbReference type="EMBL" id="VDN39064.1"/>
    </source>
</evidence>
<name>A0A3P7N8Y9_DIBLA</name>
<reference evidence="1 2" key="1">
    <citation type="submission" date="2018-11" db="EMBL/GenBank/DDBJ databases">
        <authorList>
            <consortium name="Pathogen Informatics"/>
        </authorList>
    </citation>
    <scope>NUCLEOTIDE SEQUENCE [LARGE SCALE GENOMIC DNA]</scope>
</reference>
<dbReference type="PROSITE" id="PS51257">
    <property type="entry name" value="PROKAR_LIPOPROTEIN"/>
    <property type="match status" value="1"/>
</dbReference>
<accession>A0A3P7N8Y9</accession>
<evidence type="ECO:0008006" key="3">
    <source>
        <dbReference type="Google" id="ProtNLM"/>
    </source>
</evidence>
<gene>
    <name evidence="1" type="ORF">DILT_LOCUS17753</name>
</gene>